<dbReference type="Proteomes" id="UP000324222">
    <property type="component" value="Unassembled WGS sequence"/>
</dbReference>
<protein>
    <submittedName>
        <fullName evidence="1">Uncharacterized protein</fullName>
    </submittedName>
</protein>
<reference evidence="1 2" key="1">
    <citation type="submission" date="2019-05" db="EMBL/GenBank/DDBJ databases">
        <title>Another draft genome of Portunus trituberculatus and its Hox gene families provides insights of decapod evolution.</title>
        <authorList>
            <person name="Jeong J.-H."/>
            <person name="Song I."/>
            <person name="Kim S."/>
            <person name="Choi T."/>
            <person name="Kim D."/>
            <person name="Ryu S."/>
            <person name="Kim W."/>
        </authorList>
    </citation>
    <scope>NUCLEOTIDE SEQUENCE [LARGE SCALE GENOMIC DNA]</scope>
    <source>
        <tissue evidence="1">Muscle</tissue>
    </source>
</reference>
<proteinExistence type="predicted"/>
<comment type="caution">
    <text evidence="1">The sequence shown here is derived from an EMBL/GenBank/DDBJ whole genome shotgun (WGS) entry which is preliminary data.</text>
</comment>
<keyword evidence="2" id="KW-1185">Reference proteome</keyword>
<evidence type="ECO:0000313" key="1">
    <source>
        <dbReference type="EMBL" id="MPC54038.1"/>
    </source>
</evidence>
<organism evidence="1 2">
    <name type="scientific">Portunus trituberculatus</name>
    <name type="common">Swimming crab</name>
    <name type="synonym">Neptunus trituberculatus</name>
    <dbReference type="NCBI Taxonomy" id="210409"/>
    <lineage>
        <taxon>Eukaryota</taxon>
        <taxon>Metazoa</taxon>
        <taxon>Ecdysozoa</taxon>
        <taxon>Arthropoda</taxon>
        <taxon>Crustacea</taxon>
        <taxon>Multicrustacea</taxon>
        <taxon>Malacostraca</taxon>
        <taxon>Eumalacostraca</taxon>
        <taxon>Eucarida</taxon>
        <taxon>Decapoda</taxon>
        <taxon>Pleocyemata</taxon>
        <taxon>Brachyura</taxon>
        <taxon>Eubrachyura</taxon>
        <taxon>Portunoidea</taxon>
        <taxon>Portunidae</taxon>
        <taxon>Portuninae</taxon>
        <taxon>Portunus</taxon>
    </lineage>
</organism>
<accession>A0A5B7GA78</accession>
<dbReference type="EMBL" id="VSRR010012061">
    <property type="protein sequence ID" value="MPC54038.1"/>
    <property type="molecule type" value="Genomic_DNA"/>
</dbReference>
<evidence type="ECO:0000313" key="2">
    <source>
        <dbReference type="Proteomes" id="UP000324222"/>
    </source>
</evidence>
<gene>
    <name evidence="1" type="ORF">E2C01_047944</name>
</gene>
<dbReference type="AlphaFoldDB" id="A0A5B7GA78"/>
<sequence length="79" mass="8916">MGTVGLILSNRQSLHFHHHISQGSLCGSDHVPLTLKITTNPISIPSPPIPDYRSTNWEDFKATLTDIHEPRQLDDQLYI</sequence>
<name>A0A5B7GA78_PORTR</name>